<dbReference type="InterPro" id="IPR001763">
    <property type="entry name" value="Rhodanese-like_dom"/>
</dbReference>
<feature type="region of interest" description="Disordered" evidence="3">
    <location>
        <begin position="187"/>
        <end position="225"/>
    </location>
</feature>
<dbReference type="InterPro" id="IPR036873">
    <property type="entry name" value="Rhodanese-like_dom_sf"/>
</dbReference>
<dbReference type="SUPFAM" id="SSF52821">
    <property type="entry name" value="Rhodanese/Cell cycle control phosphatase"/>
    <property type="match status" value="2"/>
</dbReference>
<accession>A0A7J6LDF1</accession>
<evidence type="ECO:0000259" key="4">
    <source>
        <dbReference type="PROSITE" id="PS50206"/>
    </source>
</evidence>
<name>A0A7J6LDF1_PEROL</name>
<dbReference type="PROSITE" id="PS50206">
    <property type="entry name" value="RHODANESE_3"/>
    <property type="match status" value="2"/>
</dbReference>
<dbReference type="AlphaFoldDB" id="A0A7J6LDF1"/>
<evidence type="ECO:0000313" key="5">
    <source>
        <dbReference type="EMBL" id="KAF4657265.1"/>
    </source>
</evidence>
<organism evidence="5 6">
    <name type="scientific">Perkinsus olseni</name>
    <name type="common">Perkinsus atlanticus</name>
    <dbReference type="NCBI Taxonomy" id="32597"/>
    <lineage>
        <taxon>Eukaryota</taxon>
        <taxon>Sar</taxon>
        <taxon>Alveolata</taxon>
        <taxon>Perkinsozoa</taxon>
        <taxon>Perkinsea</taxon>
        <taxon>Perkinsida</taxon>
        <taxon>Perkinsidae</taxon>
        <taxon>Perkinsus</taxon>
    </lineage>
</organism>
<dbReference type="PANTHER" id="PTHR11364:SF27">
    <property type="entry name" value="SULFURTRANSFERASE"/>
    <property type="match status" value="1"/>
</dbReference>
<reference evidence="5 6" key="1">
    <citation type="submission" date="2020-04" db="EMBL/GenBank/DDBJ databases">
        <title>Perkinsus olseni comparative genomics.</title>
        <authorList>
            <person name="Bogema D.R."/>
        </authorList>
    </citation>
    <scope>NUCLEOTIDE SEQUENCE [LARGE SCALE GENOMIC DNA]</scope>
    <source>
        <strain evidence="5">ATCC PRA-31</strain>
    </source>
</reference>
<evidence type="ECO:0000256" key="2">
    <source>
        <dbReference type="ARBA" id="ARBA00022737"/>
    </source>
</evidence>
<keyword evidence="2" id="KW-0677">Repeat</keyword>
<comment type="caution">
    <text evidence="5">The sequence shown here is derived from an EMBL/GenBank/DDBJ whole genome shotgun (WGS) entry which is preliminary data.</text>
</comment>
<feature type="non-terminal residue" evidence="5">
    <location>
        <position position="1"/>
    </location>
</feature>
<feature type="domain" description="Rhodanese" evidence="4">
    <location>
        <begin position="400"/>
        <end position="446"/>
    </location>
</feature>
<dbReference type="EMBL" id="JABANN010000532">
    <property type="protein sequence ID" value="KAF4657265.1"/>
    <property type="molecule type" value="Genomic_DNA"/>
</dbReference>
<dbReference type="PANTHER" id="PTHR11364">
    <property type="entry name" value="THIOSULFATE SULFERTANSFERASE"/>
    <property type="match status" value="1"/>
</dbReference>
<feature type="domain" description="Rhodanese" evidence="4">
    <location>
        <begin position="450"/>
        <end position="522"/>
    </location>
</feature>
<dbReference type="InterPro" id="IPR045078">
    <property type="entry name" value="TST/MPST-like"/>
</dbReference>
<protein>
    <recommendedName>
        <fullName evidence="4">Rhodanese domain-containing protein</fullName>
    </recommendedName>
</protein>
<dbReference type="Gene3D" id="3.40.250.10">
    <property type="entry name" value="Rhodanese-like domain"/>
    <property type="match status" value="2"/>
</dbReference>
<proteinExistence type="predicted"/>
<gene>
    <name evidence="5" type="ORF">FOL46_007491</name>
</gene>
<dbReference type="Proteomes" id="UP000572268">
    <property type="component" value="Unassembled WGS sequence"/>
</dbReference>
<evidence type="ECO:0000256" key="3">
    <source>
        <dbReference type="SAM" id="MobiDB-lite"/>
    </source>
</evidence>
<keyword evidence="1" id="KW-0808">Transferase</keyword>
<evidence type="ECO:0000313" key="6">
    <source>
        <dbReference type="Proteomes" id="UP000572268"/>
    </source>
</evidence>
<dbReference type="GO" id="GO:0004792">
    <property type="term" value="F:thiosulfate-cyanide sulfurtransferase activity"/>
    <property type="evidence" value="ECO:0007669"/>
    <property type="project" value="TreeGrafter"/>
</dbReference>
<evidence type="ECO:0000256" key="1">
    <source>
        <dbReference type="ARBA" id="ARBA00022679"/>
    </source>
</evidence>
<sequence>SSSSSTSTHRGISADVVYTWVNYSDPRWQKRWGGKDAKGLGWRNWRSLTSLENTFNELRWAMRGLQYNGALMLSSASGDNKRSNTRDGFIKDIYIVYADDVNNPPHYLRQRQQYSNEEGVHMIGHSNIMDNRTYPGVIPSNNRVAIRLSTANIPNISNWYLAMDDDIFLASKLKLDYLFDAAAAEASSSSSHSGKPPHIGYMEAPPRKCPKSVTNGGHKKKKMSRYEASSCNGDRIIREYFGIHKTMGETDHIPVWVNKCIYNAGSRVFNDTGEAWRGSMTSVINPTNVQWNSFNNNLLYYLGLLRLKATTPSKFKYEIHSNTPSLCQHTAPTDDYDGYARAMILGDPNKAQSLLDDMLFTSSSQWVNIQGPGYSDEYDPCPQFRRMVFNNLLKVDISKERLVVYTHPGSCAGPRVWWMFTLYGLDAVYLQGGLIAWEAADGDVEWGVAPEPRPGLRRGHIPGSINIPFTSVLQPDDPTSFNMDKILNDDNNTKVSSLLREDKKLKIFTCGSGVSAAVVLLADRIANNTRSLKGTKL</sequence>